<evidence type="ECO:0000313" key="4">
    <source>
        <dbReference type="Proteomes" id="UP000251670"/>
    </source>
</evidence>
<proteinExistence type="predicted"/>
<dbReference type="STRING" id="445960.SAMN05421542_1318"/>
<keyword evidence="3" id="KW-1185">Reference proteome</keyword>
<accession>A0A2X2Z9C8</accession>
<reference evidence="2 4" key="2">
    <citation type="submission" date="2018-06" db="EMBL/GenBank/DDBJ databases">
        <authorList>
            <consortium name="Pathogen Informatics"/>
            <person name="Doyle S."/>
        </authorList>
    </citation>
    <scope>NUCLEOTIDE SEQUENCE [LARGE SCALE GENOMIC DNA]</scope>
    <source>
        <strain evidence="2 4">NCTC13492</strain>
    </source>
</reference>
<dbReference type="Proteomes" id="UP000251670">
    <property type="component" value="Unassembled WGS sequence"/>
</dbReference>
<organism evidence="2 4">
    <name type="scientific">Chryseobacterium jejuense</name>
    <dbReference type="NCBI Taxonomy" id="445960"/>
    <lineage>
        <taxon>Bacteria</taxon>
        <taxon>Pseudomonadati</taxon>
        <taxon>Bacteroidota</taxon>
        <taxon>Flavobacteriia</taxon>
        <taxon>Flavobacteriales</taxon>
        <taxon>Weeksellaceae</taxon>
        <taxon>Chryseobacterium group</taxon>
        <taxon>Chryseobacterium</taxon>
    </lineage>
</organism>
<reference evidence="1 3" key="1">
    <citation type="submission" date="2016-10" db="EMBL/GenBank/DDBJ databases">
        <authorList>
            <person name="Varghese N."/>
            <person name="Submissions S."/>
        </authorList>
    </citation>
    <scope>NUCLEOTIDE SEQUENCE [LARGE SCALE GENOMIC DNA]</scope>
    <source>
        <strain evidence="1 3">DSM 19299</strain>
    </source>
</reference>
<dbReference type="Proteomes" id="UP000199426">
    <property type="component" value="Unassembled WGS sequence"/>
</dbReference>
<dbReference type="EMBL" id="FNEG01000002">
    <property type="protein sequence ID" value="SDI56515.1"/>
    <property type="molecule type" value="Genomic_DNA"/>
</dbReference>
<gene>
    <name evidence="2" type="ORF">NCTC13492_04128</name>
    <name evidence="1" type="ORF">SAMN05421542_1318</name>
</gene>
<evidence type="ECO:0000313" key="3">
    <source>
        <dbReference type="Proteomes" id="UP000199426"/>
    </source>
</evidence>
<dbReference type="EMBL" id="UAWB01000014">
    <property type="protein sequence ID" value="SQB47050.1"/>
    <property type="molecule type" value="Genomic_DNA"/>
</dbReference>
<dbReference type="AlphaFoldDB" id="A0A2X2Z9C8"/>
<protein>
    <submittedName>
        <fullName evidence="2">Uncharacterized protein</fullName>
    </submittedName>
</protein>
<evidence type="ECO:0000313" key="1">
    <source>
        <dbReference type="EMBL" id="SDI56515.1"/>
    </source>
</evidence>
<sequence>MILSVAKTKTTAKAVAKKSNLIMDWDYRLGLFSSSFSGILNK</sequence>
<evidence type="ECO:0000313" key="2">
    <source>
        <dbReference type="EMBL" id="SQB47050.1"/>
    </source>
</evidence>
<name>A0A2X2Z9C8_CHRJE</name>